<proteinExistence type="predicted"/>
<dbReference type="PANTHER" id="PTHR42934:SF2">
    <property type="entry name" value="GLYCOLATE OXIDASE SUBUNIT GLCD"/>
    <property type="match status" value="1"/>
</dbReference>
<dbReference type="Gene3D" id="3.30.43.10">
    <property type="entry name" value="Uridine Diphospho-n-acetylenolpyruvylglucosamine Reductase, domain 2"/>
    <property type="match status" value="1"/>
</dbReference>
<dbReference type="InterPro" id="IPR006094">
    <property type="entry name" value="Oxid_FAD_bind_N"/>
</dbReference>
<keyword evidence="3" id="KW-0274">FAD</keyword>
<dbReference type="Pfam" id="PF01565">
    <property type="entry name" value="FAD_binding_4"/>
    <property type="match status" value="1"/>
</dbReference>
<evidence type="ECO:0000313" key="7">
    <source>
        <dbReference type="Proteomes" id="UP001500067"/>
    </source>
</evidence>
<dbReference type="InterPro" id="IPR036318">
    <property type="entry name" value="FAD-bd_PCMH-like_sf"/>
</dbReference>
<sequence length="478" mass="52755">MYVRIFFFLCSMSFNKIQQADIAFFTSVCGERYVHTDEEQLQRCASDHTEDLRYMPEVVVQPANTEEVSRLVRYCNGRLIPVTPRGAGTGLSGGSLPVAGGVSLDMKRFNKVLKVDRRNFQVTTEPGVITQELQEHLKAEGLFYPPDPASKGSCFIGGNVAENSGGPRAVKYGVVKDYVLNLEVVLASGDVIWTGANVLKNATGYNLTQLVVGSEGTLGIVTKIVLRLVPAVKHDLIMLVPFRSAVQACEAVNAIFMAGYTPSALEFMERDAIEWSMKYVQSAGVALPPDIQAHLLIEVDGNDMDVLYRDAEAIAGIVQQYDIDEVLFADSHEQKQMLWTLRRKVGEAVKSNSIYKEEDTVVPRAELPELLTIIKRLGAEYGFNSVCYGHAGDGNLHVNIVKAGMSDEDWNNKLPQGIRKLFAEVVRMGGTISGEHGIGVVQRPYMDIAFNDVQLQLMKNIKQVFDPNGILNPGKIFM</sequence>
<evidence type="ECO:0000256" key="2">
    <source>
        <dbReference type="ARBA" id="ARBA00022630"/>
    </source>
</evidence>
<dbReference type="PROSITE" id="PS51387">
    <property type="entry name" value="FAD_PCMH"/>
    <property type="match status" value="1"/>
</dbReference>
<comment type="caution">
    <text evidence="6">The sequence shown here is derived from an EMBL/GenBank/DDBJ whole genome shotgun (WGS) entry which is preliminary data.</text>
</comment>
<keyword evidence="2" id="KW-0285">Flavoprotein</keyword>
<evidence type="ECO:0000256" key="1">
    <source>
        <dbReference type="ARBA" id="ARBA00001974"/>
    </source>
</evidence>
<dbReference type="Proteomes" id="UP001500067">
    <property type="component" value="Unassembled WGS sequence"/>
</dbReference>
<dbReference type="InterPro" id="IPR004113">
    <property type="entry name" value="FAD-bd_oxidored_4_C"/>
</dbReference>
<dbReference type="Gene3D" id="1.10.45.10">
    <property type="entry name" value="Vanillyl-alcohol Oxidase, Chain A, domain 4"/>
    <property type="match status" value="1"/>
</dbReference>
<dbReference type="InterPro" id="IPR016164">
    <property type="entry name" value="FAD-linked_Oxase-like_C"/>
</dbReference>
<dbReference type="InterPro" id="IPR016167">
    <property type="entry name" value="FAD-bd_PCMH_sub1"/>
</dbReference>
<dbReference type="Gene3D" id="3.30.70.2740">
    <property type="match status" value="1"/>
</dbReference>
<dbReference type="Pfam" id="PF02913">
    <property type="entry name" value="FAD-oxidase_C"/>
    <property type="match status" value="1"/>
</dbReference>
<feature type="domain" description="FAD-binding PCMH-type" evidence="5">
    <location>
        <begin position="52"/>
        <end position="231"/>
    </location>
</feature>
<dbReference type="Gene3D" id="3.30.465.10">
    <property type="match status" value="1"/>
</dbReference>
<protein>
    <submittedName>
        <fullName evidence="6">FAD-linked oxidase C-terminal domain-containing protein</fullName>
    </submittedName>
</protein>
<dbReference type="InterPro" id="IPR016171">
    <property type="entry name" value="Vanillyl_alc_oxidase_C-sub2"/>
</dbReference>
<dbReference type="Gene3D" id="3.30.70.2190">
    <property type="match status" value="1"/>
</dbReference>
<evidence type="ECO:0000256" key="4">
    <source>
        <dbReference type="ARBA" id="ARBA00023002"/>
    </source>
</evidence>
<keyword evidence="4" id="KW-0560">Oxidoreductase</keyword>
<dbReference type="InterPro" id="IPR016166">
    <property type="entry name" value="FAD-bd_PCMH"/>
</dbReference>
<dbReference type="PANTHER" id="PTHR42934">
    <property type="entry name" value="GLYCOLATE OXIDASE SUBUNIT GLCD"/>
    <property type="match status" value="1"/>
</dbReference>
<accession>A0ABP8NES0</accession>
<evidence type="ECO:0000313" key="6">
    <source>
        <dbReference type="EMBL" id="GAA4464694.1"/>
    </source>
</evidence>
<dbReference type="InterPro" id="IPR051914">
    <property type="entry name" value="FAD-linked_OxidoTrans_Type4"/>
</dbReference>
<dbReference type="SUPFAM" id="SSF55103">
    <property type="entry name" value="FAD-linked oxidases, C-terminal domain"/>
    <property type="match status" value="1"/>
</dbReference>
<name>A0ABP8NES0_9BACT</name>
<gene>
    <name evidence="6" type="ORF">GCM10023093_15590</name>
</gene>
<evidence type="ECO:0000256" key="3">
    <source>
        <dbReference type="ARBA" id="ARBA00022827"/>
    </source>
</evidence>
<dbReference type="InterPro" id="IPR016169">
    <property type="entry name" value="FAD-bd_PCMH_sub2"/>
</dbReference>
<keyword evidence="7" id="KW-1185">Reference proteome</keyword>
<dbReference type="EMBL" id="BAABFA010000010">
    <property type="protein sequence ID" value="GAA4464694.1"/>
    <property type="molecule type" value="Genomic_DNA"/>
</dbReference>
<comment type="cofactor">
    <cofactor evidence="1">
        <name>FAD</name>
        <dbReference type="ChEBI" id="CHEBI:57692"/>
    </cofactor>
</comment>
<dbReference type="SUPFAM" id="SSF56176">
    <property type="entry name" value="FAD-binding/transporter-associated domain-like"/>
    <property type="match status" value="1"/>
</dbReference>
<evidence type="ECO:0000259" key="5">
    <source>
        <dbReference type="PROSITE" id="PS51387"/>
    </source>
</evidence>
<organism evidence="6 7">
    <name type="scientific">Nemorincola caseinilytica</name>
    <dbReference type="NCBI Taxonomy" id="2054315"/>
    <lineage>
        <taxon>Bacteria</taxon>
        <taxon>Pseudomonadati</taxon>
        <taxon>Bacteroidota</taxon>
        <taxon>Chitinophagia</taxon>
        <taxon>Chitinophagales</taxon>
        <taxon>Chitinophagaceae</taxon>
        <taxon>Nemorincola</taxon>
    </lineage>
</organism>
<reference evidence="7" key="1">
    <citation type="journal article" date="2019" name="Int. J. Syst. Evol. Microbiol.">
        <title>The Global Catalogue of Microorganisms (GCM) 10K type strain sequencing project: providing services to taxonomists for standard genome sequencing and annotation.</title>
        <authorList>
            <consortium name="The Broad Institute Genomics Platform"/>
            <consortium name="The Broad Institute Genome Sequencing Center for Infectious Disease"/>
            <person name="Wu L."/>
            <person name="Ma J."/>
        </authorList>
    </citation>
    <scope>NUCLEOTIDE SEQUENCE [LARGE SCALE GENOMIC DNA]</scope>
    <source>
        <strain evidence="7">JCM 32105</strain>
    </source>
</reference>